<dbReference type="Proteomes" id="UP000030710">
    <property type="component" value="Unassembled WGS sequence"/>
</dbReference>
<organism evidence="2 3">
    <name type="scientific">Haloquadratum walsbyi J07HQW2</name>
    <dbReference type="NCBI Taxonomy" id="1238425"/>
    <lineage>
        <taxon>Archaea</taxon>
        <taxon>Methanobacteriati</taxon>
        <taxon>Methanobacteriota</taxon>
        <taxon>Stenosarchaea group</taxon>
        <taxon>Halobacteria</taxon>
        <taxon>Halobacteriales</taxon>
        <taxon>Haloferacaceae</taxon>
        <taxon>Haloquadratum</taxon>
    </lineage>
</organism>
<dbReference type="HOGENOM" id="CLU_138952_0_0_2"/>
<keyword evidence="1" id="KW-1133">Transmembrane helix</keyword>
<evidence type="ECO:0000256" key="1">
    <source>
        <dbReference type="SAM" id="Phobius"/>
    </source>
</evidence>
<protein>
    <submittedName>
        <fullName evidence="2">Uncharacterized protein</fullName>
    </submittedName>
</protein>
<keyword evidence="1" id="KW-0812">Transmembrane</keyword>
<name>U1MUA4_9EURY</name>
<dbReference type="AlphaFoldDB" id="U1MUA4"/>
<evidence type="ECO:0000313" key="2">
    <source>
        <dbReference type="EMBL" id="ERG93874.1"/>
    </source>
</evidence>
<dbReference type="RefSeq" id="WP_021053368.1">
    <property type="nucleotide sequence ID" value="NZ_KE356561.1"/>
</dbReference>
<feature type="transmembrane region" description="Helical" evidence="1">
    <location>
        <begin position="68"/>
        <end position="85"/>
    </location>
</feature>
<dbReference type="EMBL" id="KE356561">
    <property type="protein sequence ID" value="ERG93874.1"/>
    <property type="molecule type" value="Genomic_DNA"/>
</dbReference>
<evidence type="ECO:0000313" key="3">
    <source>
        <dbReference type="Proteomes" id="UP000030710"/>
    </source>
</evidence>
<sequence>MGSPSVDELSRWDYAFVLFFGVVTIGCILLITRDIMTGSSPFQITFLGGVMLGGLTLTLDAHPKVGDLTGISVIPLVIVGVIAFLSGHASDLPIFFVILTVGMLLNLAWNRFDGFE</sequence>
<feature type="transmembrane region" description="Helical" evidence="1">
    <location>
        <begin position="44"/>
        <end position="62"/>
    </location>
</feature>
<reference evidence="2 3" key="1">
    <citation type="journal article" date="2013" name="PLoS ONE">
        <title>Assembly-driven community genomics of a hypersaline microbial ecosystem.</title>
        <authorList>
            <person name="Podell S."/>
            <person name="Ugalde J.A."/>
            <person name="Narasingarao P."/>
            <person name="Banfield J.F."/>
            <person name="Heidelberg K.B."/>
            <person name="Allen E.E."/>
        </authorList>
    </citation>
    <scope>NUCLEOTIDE SEQUENCE [LARGE SCALE GENOMIC DNA]</scope>
    <source>
        <strain evidence="3">J07HQW2</strain>
    </source>
</reference>
<keyword evidence="1" id="KW-0472">Membrane</keyword>
<gene>
    <name evidence="2" type="ORF">J07HQW2_00308</name>
</gene>
<accession>U1MUA4</accession>
<feature type="transmembrane region" description="Helical" evidence="1">
    <location>
        <begin position="92"/>
        <end position="109"/>
    </location>
</feature>
<proteinExistence type="predicted"/>
<feature type="transmembrane region" description="Helical" evidence="1">
    <location>
        <begin position="12"/>
        <end position="32"/>
    </location>
</feature>